<dbReference type="Gene3D" id="1.20.141.10">
    <property type="entry name" value="Chitosanase, subunit A, domain 1"/>
    <property type="match status" value="1"/>
</dbReference>
<reference evidence="2 3" key="1">
    <citation type="submission" date="2018-04" db="EMBL/GenBank/DDBJ databases">
        <title>Aerococcus urinae genomes.</title>
        <authorList>
            <person name="Hilt E."/>
            <person name="Gilbert N.M."/>
            <person name="Thomas-White K."/>
            <person name="Putonti C."/>
            <person name="Lewis A.L."/>
            <person name="Visck K.L."/>
            <person name="Wolfe A.J."/>
        </authorList>
    </citation>
    <scope>NUCLEOTIDE SEQUENCE [LARGE SCALE GENOMIC DNA]</scope>
    <source>
        <strain evidence="2 3">UMB7480</strain>
    </source>
</reference>
<dbReference type="SUPFAM" id="SSF53955">
    <property type="entry name" value="Lysozyme-like"/>
    <property type="match status" value="1"/>
</dbReference>
<dbReference type="SUPFAM" id="SSF47090">
    <property type="entry name" value="PGBD-like"/>
    <property type="match status" value="1"/>
</dbReference>
<gene>
    <name evidence="2" type="ORF">DBT54_10230</name>
</gene>
<sequence length="167" mass="17859">IHGSWGALRDRTTAKLGQPAKAGEKAWVGAYVNERRNWLAAHPNTLLRRTVYRMDAFNALIKAGNWSLGVPLSVCGVTVDQAALSCRAPVVVSASDAATRNLHLTKPPMTGNDVRAWQEALAREGYAVNRDGVFDEGLDGVLKSWQAENGIVADGIAGPATRTILGL</sequence>
<comment type="caution">
    <text evidence="2">The sequence shown here is derived from an EMBL/GenBank/DDBJ whole genome shotgun (WGS) entry which is preliminary data.</text>
</comment>
<organism evidence="2 3">
    <name type="scientific">Aerococcus urinae</name>
    <dbReference type="NCBI Taxonomy" id="1376"/>
    <lineage>
        <taxon>Bacteria</taxon>
        <taxon>Bacillati</taxon>
        <taxon>Bacillota</taxon>
        <taxon>Bacilli</taxon>
        <taxon>Lactobacillales</taxon>
        <taxon>Aerococcaceae</taxon>
        <taxon>Aerococcus</taxon>
    </lineage>
</organism>
<dbReference type="Gene3D" id="1.10.101.10">
    <property type="entry name" value="PGBD-like superfamily/PGBD"/>
    <property type="match status" value="1"/>
</dbReference>
<feature type="domain" description="Peptidoglycan binding-like" evidence="1">
    <location>
        <begin position="110"/>
        <end position="165"/>
    </location>
</feature>
<evidence type="ECO:0000313" key="3">
    <source>
        <dbReference type="Proteomes" id="UP000251923"/>
    </source>
</evidence>
<evidence type="ECO:0000313" key="2">
    <source>
        <dbReference type="EMBL" id="RAV74943.1"/>
    </source>
</evidence>
<dbReference type="EMBL" id="QMHM01000108">
    <property type="protein sequence ID" value="RAV74943.1"/>
    <property type="molecule type" value="Genomic_DNA"/>
</dbReference>
<dbReference type="Proteomes" id="UP000251923">
    <property type="component" value="Unassembled WGS sequence"/>
</dbReference>
<dbReference type="InterPro" id="IPR002477">
    <property type="entry name" value="Peptidoglycan-bd-like"/>
</dbReference>
<evidence type="ECO:0000259" key="1">
    <source>
        <dbReference type="Pfam" id="PF01471"/>
    </source>
</evidence>
<accession>A0A329NUL6</accession>
<feature type="non-terminal residue" evidence="2">
    <location>
        <position position="1"/>
    </location>
</feature>
<proteinExistence type="predicted"/>
<protein>
    <submittedName>
        <fullName evidence="2">Chitosanase</fullName>
    </submittedName>
</protein>
<dbReference type="InterPro" id="IPR036366">
    <property type="entry name" value="PGBDSf"/>
</dbReference>
<name>A0A329NUL6_9LACT</name>
<dbReference type="InterPro" id="IPR023346">
    <property type="entry name" value="Lysozyme-like_dom_sf"/>
</dbReference>
<dbReference type="AlphaFoldDB" id="A0A329NUL6"/>
<dbReference type="Pfam" id="PF01471">
    <property type="entry name" value="PG_binding_1"/>
    <property type="match status" value="1"/>
</dbReference>
<dbReference type="InterPro" id="IPR036365">
    <property type="entry name" value="PGBD-like_sf"/>
</dbReference>